<organism evidence="1 2">
    <name type="scientific">Microcystis phage MaMV-DC</name>
    <dbReference type="NCBI Taxonomy" id="1357715"/>
    <lineage>
        <taxon>Viruses</taxon>
        <taxon>Duplodnaviria</taxon>
        <taxon>Heunggongvirae</taxon>
        <taxon>Uroviricota</taxon>
        <taxon>Caudoviricetes</taxon>
        <taxon>Fukuivirus</taxon>
        <taxon>Fukuivirus MVDC</taxon>
    </lineage>
</organism>
<dbReference type="EMBL" id="KF356199">
    <property type="protein sequence ID" value="AGR48735.1"/>
    <property type="molecule type" value="Genomic_DNA"/>
</dbReference>
<evidence type="ECO:0000313" key="2">
    <source>
        <dbReference type="Proteomes" id="UP000028567"/>
    </source>
</evidence>
<accession>A0A075BV24</accession>
<sequence>MFNYVQLSDSLSFFDGDSVITIDKPTYPTLFNQLSDALARNTAFEFDIHPLQSATDYNVVWQSNAYYFKNMRLTASMSQRLSQLIDQGYDYTPILNFLTKLQSVDQNITADLQHLVASKEVALTYDGNIVLYKRASWNNDVQWAGVVSPGTIVTQNDEPLRLGSLDWIISLCPDQGVMSDVEVQPQHVLSVACGIVEVSQYRFLSYVEEGYREVDKIHLVHTLTNSLGNEILVRLPYTEDNLQHYLMQMIHNRVSVAEPVAREFQSVGVSC</sequence>
<dbReference type="RefSeq" id="YP_009217854.1">
    <property type="nucleotide sequence ID" value="NC_029002.1"/>
</dbReference>
<protein>
    <submittedName>
        <fullName evidence="1">Uncharacterized protein</fullName>
    </submittedName>
</protein>
<proteinExistence type="predicted"/>
<dbReference type="Proteomes" id="UP000028567">
    <property type="component" value="Segment"/>
</dbReference>
<gene>
    <name evidence="1" type="ORF">MaMVDC_170</name>
</gene>
<keyword evidence="2" id="KW-1185">Reference proteome</keyword>
<dbReference type="GeneID" id="26643348"/>
<reference evidence="1 2" key="1">
    <citation type="submission" date="2013-07" db="EMBL/GenBank/DDBJ databases">
        <title>Sequencing and analysis of the complete genome of Microcystis aeruginosa phage MaMV-DC.</title>
        <authorList>
            <person name="Ou T."/>
            <person name="Li S.H."/>
            <person name="Zhang Q.Y."/>
        </authorList>
    </citation>
    <scope>NUCLEOTIDE SEQUENCE [LARGE SCALE GENOMIC DNA]</scope>
</reference>
<dbReference type="KEGG" id="vg:26643348"/>
<evidence type="ECO:0000313" key="1">
    <source>
        <dbReference type="EMBL" id="AGR48735.1"/>
    </source>
</evidence>
<name>A0A075BV24_9CAUD</name>